<dbReference type="GO" id="GO:0000287">
    <property type="term" value="F:magnesium ion binding"/>
    <property type="evidence" value="ECO:0007669"/>
    <property type="project" value="UniProtKB-UniRule"/>
</dbReference>
<dbReference type="GO" id="GO:0009432">
    <property type="term" value="P:SOS response"/>
    <property type="evidence" value="ECO:0007669"/>
    <property type="project" value="TreeGrafter"/>
</dbReference>
<organism evidence="4 5">
    <name type="scientific">Clostridium oryzae</name>
    <dbReference type="NCBI Taxonomy" id="1450648"/>
    <lineage>
        <taxon>Bacteria</taxon>
        <taxon>Bacillati</taxon>
        <taxon>Bacillota</taxon>
        <taxon>Clostridia</taxon>
        <taxon>Eubacteriales</taxon>
        <taxon>Clostridiaceae</taxon>
        <taxon>Clostridium</taxon>
    </lineage>
</organism>
<dbReference type="Gene3D" id="3.30.1490.100">
    <property type="entry name" value="DNA polymerase, Y-family, little finger domain"/>
    <property type="match status" value="1"/>
</dbReference>
<keyword evidence="5" id="KW-1185">Reference proteome</keyword>
<dbReference type="EMBL" id="MZGV01000033">
    <property type="protein sequence ID" value="OPJ60315.1"/>
    <property type="molecule type" value="Genomic_DNA"/>
</dbReference>
<dbReference type="PROSITE" id="PS50173">
    <property type="entry name" value="UMUC"/>
    <property type="match status" value="1"/>
</dbReference>
<keyword evidence="2" id="KW-0460">Magnesium</keyword>
<keyword evidence="2" id="KW-0227">DNA damage</keyword>
<dbReference type="InterPro" id="IPR036775">
    <property type="entry name" value="DNA_pol_Y-fam_lit_finger_sf"/>
</dbReference>
<dbReference type="PANTHER" id="PTHR11076:SF33">
    <property type="entry name" value="DNA POLYMERASE KAPPA"/>
    <property type="match status" value="1"/>
</dbReference>
<dbReference type="GO" id="GO:0042276">
    <property type="term" value="P:error-prone translesion synthesis"/>
    <property type="evidence" value="ECO:0007669"/>
    <property type="project" value="TreeGrafter"/>
</dbReference>
<dbReference type="EC" id="2.7.7.7" evidence="2"/>
<keyword evidence="2" id="KW-0479">Metal-binding</keyword>
<dbReference type="SUPFAM" id="SSF100879">
    <property type="entry name" value="Lesion bypass DNA polymerase (Y-family), little finger domain"/>
    <property type="match status" value="1"/>
</dbReference>
<dbReference type="Gene3D" id="3.40.1170.60">
    <property type="match status" value="1"/>
</dbReference>
<keyword evidence="2" id="KW-0515">Mutator protein</keyword>
<dbReference type="GO" id="GO:0003684">
    <property type="term" value="F:damaged DNA binding"/>
    <property type="evidence" value="ECO:0007669"/>
    <property type="project" value="InterPro"/>
</dbReference>
<proteinExistence type="inferred from homology"/>
<dbReference type="STRING" id="1450648.CLORY_28900"/>
<dbReference type="PANTHER" id="PTHR11076">
    <property type="entry name" value="DNA REPAIR POLYMERASE UMUC / TRANSFERASE FAMILY MEMBER"/>
    <property type="match status" value="1"/>
</dbReference>
<dbReference type="InterPro" id="IPR043128">
    <property type="entry name" value="Rev_trsase/Diguanyl_cyclase"/>
</dbReference>
<comment type="similarity">
    <text evidence="1 2">Belongs to the DNA polymerase type-Y family.</text>
</comment>
<dbReference type="InterPro" id="IPR050116">
    <property type="entry name" value="DNA_polymerase-Y"/>
</dbReference>
<dbReference type="InterPro" id="IPR017961">
    <property type="entry name" value="DNA_pol_Y-fam_little_finger"/>
</dbReference>
<evidence type="ECO:0000259" key="3">
    <source>
        <dbReference type="PROSITE" id="PS50173"/>
    </source>
</evidence>
<dbReference type="HAMAP" id="MF_01113">
    <property type="entry name" value="DNApol_IV"/>
    <property type="match status" value="1"/>
</dbReference>
<comment type="caution">
    <text evidence="4">The sequence shown here is derived from an EMBL/GenBank/DDBJ whole genome shotgun (WGS) entry which is preliminary data.</text>
</comment>
<dbReference type="Pfam" id="PF11799">
    <property type="entry name" value="IMS_C"/>
    <property type="match status" value="1"/>
</dbReference>
<dbReference type="InterPro" id="IPR043502">
    <property type="entry name" value="DNA/RNA_pol_sf"/>
</dbReference>
<gene>
    <name evidence="4" type="primary">dinB_2</name>
    <name evidence="2" type="synonym">dinB</name>
    <name evidence="4" type="ORF">CLORY_28900</name>
</gene>
<comment type="function">
    <text evidence="2">Poorly processive, error-prone DNA polymerase involved in untargeted mutagenesis. Copies undamaged DNA at stalled replication forks, which arise in vivo from mismatched or misaligned primer ends. These misaligned primers can be extended by PolIV. Exhibits no 3'-5' exonuclease (proofreading) activity. May be involved in translesional synthesis, in conjunction with the beta clamp from PolIII.</text>
</comment>
<keyword evidence="2" id="KW-0234">DNA repair</keyword>
<keyword evidence="2" id="KW-0238">DNA-binding</keyword>
<feature type="site" description="Substrate discrimination" evidence="2">
    <location>
        <position position="18"/>
    </location>
</feature>
<comment type="subcellular location">
    <subcellularLocation>
        <location evidence="2">Cytoplasm</location>
    </subcellularLocation>
</comment>
<evidence type="ECO:0000313" key="5">
    <source>
        <dbReference type="Proteomes" id="UP000190080"/>
    </source>
</evidence>
<keyword evidence="2" id="KW-0239">DNA-directed DNA polymerase</keyword>
<accession>A0A1V4IKQ3</accession>
<protein>
    <recommendedName>
        <fullName evidence="2">DNA polymerase IV</fullName>
        <shortName evidence="2">Pol IV</shortName>
        <ecNumber evidence="2">2.7.7.7</ecNumber>
    </recommendedName>
</protein>
<dbReference type="InterPro" id="IPR022880">
    <property type="entry name" value="DNApol_IV"/>
</dbReference>
<dbReference type="GO" id="GO:0006281">
    <property type="term" value="P:DNA repair"/>
    <property type="evidence" value="ECO:0007669"/>
    <property type="project" value="UniProtKB-UniRule"/>
</dbReference>
<dbReference type="AlphaFoldDB" id="A0A1V4IKQ3"/>
<keyword evidence="2" id="KW-0963">Cytoplasm</keyword>
<dbReference type="GO" id="GO:0006261">
    <property type="term" value="P:DNA-templated DNA replication"/>
    <property type="evidence" value="ECO:0007669"/>
    <property type="project" value="UniProtKB-UniRule"/>
</dbReference>
<reference evidence="4 5" key="1">
    <citation type="submission" date="2017-03" db="EMBL/GenBank/DDBJ databases">
        <title>Genome sequence of Clostridium oryzae DSM 28571.</title>
        <authorList>
            <person name="Poehlein A."/>
            <person name="Daniel R."/>
        </authorList>
    </citation>
    <scope>NUCLEOTIDE SEQUENCE [LARGE SCALE GENOMIC DNA]</scope>
    <source>
        <strain evidence="4 5">DSM 28571</strain>
    </source>
</reference>
<dbReference type="GO" id="GO:0005829">
    <property type="term" value="C:cytosol"/>
    <property type="evidence" value="ECO:0007669"/>
    <property type="project" value="TreeGrafter"/>
</dbReference>
<dbReference type="InterPro" id="IPR001126">
    <property type="entry name" value="UmuC"/>
</dbReference>
<keyword evidence="2" id="KW-0235">DNA replication</keyword>
<feature type="domain" description="UmuC" evidence="3">
    <location>
        <begin position="9"/>
        <end position="197"/>
    </location>
</feature>
<feature type="binding site" evidence="2">
    <location>
        <position position="115"/>
    </location>
    <ligand>
        <name>Mg(2+)</name>
        <dbReference type="ChEBI" id="CHEBI:18420"/>
    </ligand>
</feature>
<keyword evidence="2 4" id="KW-0548">Nucleotidyltransferase</keyword>
<keyword evidence="2 4" id="KW-0808">Transferase</keyword>
<name>A0A1V4IKQ3_9CLOT</name>
<comment type="cofactor">
    <cofactor evidence="2">
        <name>Mg(2+)</name>
        <dbReference type="ChEBI" id="CHEBI:18420"/>
    </cofactor>
    <text evidence="2">Binds 2 magnesium ions per subunit.</text>
</comment>
<comment type="subunit">
    <text evidence="2">Monomer.</text>
</comment>
<dbReference type="Gene3D" id="1.10.150.20">
    <property type="entry name" value="5' to 3' exonuclease, C-terminal subdomain"/>
    <property type="match status" value="1"/>
</dbReference>
<dbReference type="GO" id="GO:0003887">
    <property type="term" value="F:DNA-directed DNA polymerase activity"/>
    <property type="evidence" value="ECO:0007669"/>
    <property type="project" value="UniProtKB-UniRule"/>
</dbReference>
<dbReference type="SUPFAM" id="SSF56672">
    <property type="entry name" value="DNA/RNA polymerases"/>
    <property type="match status" value="1"/>
</dbReference>
<comment type="catalytic activity">
    <reaction evidence="2">
        <text>DNA(n) + a 2'-deoxyribonucleoside 5'-triphosphate = DNA(n+1) + diphosphate</text>
        <dbReference type="Rhea" id="RHEA:22508"/>
        <dbReference type="Rhea" id="RHEA-COMP:17339"/>
        <dbReference type="Rhea" id="RHEA-COMP:17340"/>
        <dbReference type="ChEBI" id="CHEBI:33019"/>
        <dbReference type="ChEBI" id="CHEBI:61560"/>
        <dbReference type="ChEBI" id="CHEBI:173112"/>
        <dbReference type="EC" id="2.7.7.7"/>
    </reaction>
</comment>
<dbReference type="Proteomes" id="UP000190080">
    <property type="component" value="Unassembled WGS sequence"/>
</dbReference>
<dbReference type="CDD" id="cd03586">
    <property type="entry name" value="PolY_Pol_IV_kappa"/>
    <property type="match status" value="1"/>
</dbReference>
<dbReference type="Gene3D" id="3.30.70.270">
    <property type="match status" value="1"/>
</dbReference>
<dbReference type="Pfam" id="PF00817">
    <property type="entry name" value="IMS"/>
    <property type="match status" value="1"/>
</dbReference>
<sequence>MMNQGNRIIFHIDVNNAFLSWEAVDRLKRGEELDLRTVPSVIGGDEESRHGIVLAKSMQAKKFNVTTGEPLYSARRKCNNLVVVPPRHHVYAKASKELMNMLKQYTPVFQQYSIDECFLDFTNMERIYPDILKLAYDIKDKVYSQFGFTVNVGIADNKLLAKMASDFTKPNKVHTLFSKEVKEKMWPLPIERLFMVGKATLLKFSKLNIHTIEDLANYDADILEEKFHKYGIMIRQYANGIDDSPVVEEKPEDLKSISNSTTTSIDITNYNDGRLVIMSLAETVAARLRESKYCCRLVAVTIKDSNFKKSSKQLKFLNPTDSTNDIIDISCRLLKELWNGKPIRLLEVRVGSLCFERFNQLSLLENNKVDEKNKNIDSAIDKIRKKFGNKSIFRAGFINTDISPMAGKDEQENKS</sequence>
<feature type="binding site" evidence="2">
    <location>
        <position position="13"/>
    </location>
    <ligand>
        <name>Mg(2+)</name>
        <dbReference type="ChEBI" id="CHEBI:18420"/>
    </ligand>
</feature>
<feature type="active site" evidence="2">
    <location>
        <position position="116"/>
    </location>
</feature>
<evidence type="ECO:0000256" key="1">
    <source>
        <dbReference type="ARBA" id="ARBA00010945"/>
    </source>
</evidence>
<evidence type="ECO:0000256" key="2">
    <source>
        <dbReference type="HAMAP-Rule" id="MF_01113"/>
    </source>
</evidence>
<dbReference type="RefSeq" id="WP_242954426.1">
    <property type="nucleotide sequence ID" value="NZ_MZGV01000033.1"/>
</dbReference>
<evidence type="ECO:0000313" key="4">
    <source>
        <dbReference type="EMBL" id="OPJ60315.1"/>
    </source>
</evidence>